<dbReference type="RefSeq" id="WP_065277398.1">
    <property type="nucleotide sequence ID" value="NZ_MAMO01000149.1"/>
</dbReference>
<evidence type="ECO:0000256" key="1">
    <source>
        <dbReference type="SAM" id="MobiDB-lite"/>
    </source>
</evidence>
<keyword evidence="2" id="KW-1133">Transmembrane helix</keyword>
<dbReference type="AlphaFoldDB" id="A0A1B8R6N3"/>
<protein>
    <submittedName>
        <fullName evidence="3">Uncharacterized protein</fullName>
    </submittedName>
</protein>
<name>A0A1B8R6N3_RHILT</name>
<feature type="compositionally biased region" description="Gly residues" evidence="1">
    <location>
        <begin position="432"/>
        <end position="454"/>
    </location>
</feature>
<organism evidence="3">
    <name type="scientific">Rhizobium leguminosarum bv. trifolii</name>
    <dbReference type="NCBI Taxonomy" id="386"/>
    <lineage>
        <taxon>Bacteria</taxon>
        <taxon>Pseudomonadati</taxon>
        <taxon>Pseudomonadota</taxon>
        <taxon>Alphaproteobacteria</taxon>
        <taxon>Hyphomicrobiales</taxon>
        <taxon>Rhizobiaceae</taxon>
        <taxon>Rhizobium/Agrobacterium group</taxon>
        <taxon>Rhizobium</taxon>
    </lineage>
</organism>
<evidence type="ECO:0000313" key="3">
    <source>
        <dbReference type="EMBL" id="AOO92635.1"/>
    </source>
</evidence>
<feature type="transmembrane region" description="Helical" evidence="2">
    <location>
        <begin position="80"/>
        <end position="100"/>
    </location>
</feature>
<dbReference type="EMBL" id="KX490271">
    <property type="protein sequence ID" value="AOO92635.1"/>
    <property type="molecule type" value="Genomic_DNA"/>
</dbReference>
<feature type="transmembrane region" description="Helical" evidence="2">
    <location>
        <begin position="112"/>
        <end position="133"/>
    </location>
</feature>
<feature type="compositionally biased region" description="Low complexity" evidence="1">
    <location>
        <begin position="455"/>
        <end position="465"/>
    </location>
</feature>
<proteinExistence type="predicted"/>
<keyword evidence="2" id="KW-0472">Membrane</keyword>
<evidence type="ECO:0000256" key="2">
    <source>
        <dbReference type="SAM" id="Phobius"/>
    </source>
</evidence>
<reference evidence="3" key="1">
    <citation type="journal article" date="2015" name="BMC Genomics">
        <title>Transcriptome profiling of a Rhizobium leguminosarum bv. trifolii rosR mutant reveals the role of the transcriptional regulator RosR in motility, synthesis of cell-surface components, and other cellular processes.</title>
        <authorList>
            <person name="Rachwal K."/>
            <person name="Matczynska E."/>
            <person name="Janczarek M."/>
        </authorList>
    </citation>
    <scope>NUCLEOTIDE SEQUENCE</scope>
    <source>
        <strain evidence="3">Rt24.2</strain>
    </source>
</reference>
<accession>A0A1B8R6N3</accession>
<feature type="region of interest" description="Disordered" evidence="1">
    <location>
        <begin position="432"/>
        <end position="465"/>
    </location>
</feature>
<reference evidence="3" key="2">
    <citation type="journal article" date="2016" name="Front. Microbiol.">
        <title>The Regulatory Protein RosR Affects Rhizobium leguminosarum bv. trifolii Protein Profiles, Cell Surface Properties, and Symbiosis with Clover.</title>
        <authorList>
            <person name="Rachwal K."/>
            <person name="Boguszewska A."/>
            <person name="Kopcinska J."/>
            <person name="Karas M."/>
            <person name="Tchorzewski M."/>
            <person name="Janczarek M."/>
        </authorList>
    </citation>
    <scope>NUCLEOTIDE SEQUENCE</scope>
    <source>
        <strain evidence="3">Rt24.2</strain>
    </source>
</reference>
<keyword evidence="2" id="KW-0812">Transmembrane</keyword>
<sequence length="560" mass="58054">MRVADTALPIVQDFISALAGDDKAVKNIWILEWRDAVVDFGKSAKAAITDIFIPAMQAFKKVLDTAAEAMRIFTGINIDGTMLAIALAVGQATGAFRVLYTAIVLAKDALILLMRNPILAAATAIAAGIALWATRTDTATAAMEQHEGVVGRVEAAYRKAGLEVAKMTQEVRDRLLLEARDSLDKTTKVLAVSLDEARASLSQWDGSISKLADPMFDLVRQFKAGTLSIEDFQKGISSLGAADPRLNTLAQQMLQITDNAAKLSTSVRKDGDTIALLDGKMTDAAFRAKYFADQQNVVAAATADAGQKVAETTKKVEALGKTITVHTSDGGKPVQKTFDLVDGVAKAADASKQSLDGVSESAAKTGENVAKVKDDISNLIIHVPDELKGQPTVADAMTKGLSDVPAAAKAAADGVIAEVSRVPQAVAGAISGGVQQGQGGTGGSGGAGGTGGDGTQQQTQPTGGIADTLAKPFEEARDRIAAALTAVPTAVTTALQTVQTVVAEGGAALGDALVAPFESMARLRAKPRIASRFAISTSRSRWAAAVIVGANSRPSWLPIP</sequence>